<dbReference type="Pfam" id="PF08395">
    <property type="entry name" value="7tm_7"/>
    <property type="match status" value="1"/>
</dbReference>
<dbReference type="KEGG" id="dme:Dmel_CG13976"/>
<accession>B6IDY1</accession>
<dbReference type="OrthoDB" id="7862671at2759"/>
<feature type="transmembrane region" description="Helical" evidence="8">
    <location>
        <begin position="36"/>
        <end position="55"/>
    </location>
</feature>
<reference evidence="9" key="1">
    <citation type="submission" date="2008-11" db="EMBL/GenBank/DDBJ databases">
        <authorList>
            <person name="Carlson J."/>
            <person name="Booth B."/>
            <person name="Frise E."/>
            <person name="Park S."/>
            <person name="Wan K."/>
            <person name="Yu C."/>
            <person name="Celniker S."/>
        </authorList>
    </citation>
    <scope>NUCLEOTIDE SEQUENCE</scope>
</reference>
<dbReference type="SMR" id="B6IDY1"/>
<evidence type="ECO:0000256" key="6">
    <source>
        <dbReference type="ARBA" id="ARBA00023170"/>
    </source>
</evidence>
<keyword evidence="7 8" id="KW-0807">Transducer</keyword>
<feature type="transmembrane region" description="Helical" evidence="8">
    <location>
        <begin position="172"/>
        <end position="194"/>
    </location>
</feature>
<keyword evidence="4 8" id="KW-1133">Transmembrane helix</keyword>
<dbReference type="PANTHER" id="PTHR21143">
    <property type="entry name" value="INVERTEBRATE GUSTATORY RECEPTOR"/>
    <property type="match status" value="1"/>
</dbReference>
<evidence type="ECO:0000256" key="4">
    <source>
        <dbReference type="ARBA" id="ARBA00022989"/>
    </source>
</evidence>
<evidence type="ECO:0000256" key="8">
    <source>
        <dbReference type="RuleBase" id="RU363108"/>
    </source>
</evidence>
<comment type="function">
    <text evidence="8">Gustatory receptor which mediates acceptance or avoidance behavior, depending on its substrates.</text>
</comment>
<name>B6IDY1_DROME</name>
<dbReference type="EMBL" id="BT050571">
    <property type="protein sequence ID" value="ACJ23455.1"/>
    <property type="molecule type" value="mRNA"/>
</dbReference>
<evidence type="ECO:0000256" key="1">
    <source>
        <dbReference type="ARBA" id="ARBA00004651"/>
    </source>
</evidence>
<evidence type="ECO:0000313" key="9">
    <source>
        <dbReference type="EMBL" id="ACJ23455.1"/>
    </source>
</evidence>
<dbReference type="PhylomeDB" id="B6IDY1"/>
<sequence>MEQMSGELHAASLLYMRRLMKCLGMLPFGQNLFSKGFCYVLLFVSLGFSSYWRFSFDYEFDYDFLNDRFSSTIDLSNFVALVLGHAIIVLELLWGNCSKDVDRQLQAIHSQIKLQLGTSNSTDRVRRYCNWIYGSLIIRWLIFIVVTIYSNRALTINATYSELVFLARFSEFTLYCAVILFIYQELIVGGSNVLDELYRTRYEMWSIRRLSLQKLAKLQAIHNSLWQAIRCLECYFQLSLITLLMKFFIDTSALPYWLYLSRVEHTRVAVQHYVATVECIKLLEIVVPCYLCTRCDAMQRKFLSMFYTVTTDRRSSQLNAALRSLNLQLSQEKYKFSAGGMVDINTEMLGKFFFGMISYIVICIQFSINFRAKKMSNEQMSQNITSTSAPI</sequence>
<keyword evidence="6 8" id="KW-0675">Receptor</keyword>
<dbReference type="GO" id="GO:0050909">
    <property type="term" value="P:sensory perception of taste"/>
    <property type="evidence" value="ECO:0007669"/>
    <property type="project" value="InterPro"/>
</dbReference>
<gene>
    <name evidence="9" type="primary">Gr98a-RA</name>
</gene>
<feature type="transmembrane region" description="Helical" evidence="8">
    <location>
        <begin position="131"/>
        <end position="152"/>
    </location>
</feature>
<organism evidence="9">
    <name type="scientific">Drosophila melanogaster</name>
    <name type="common">Fruit fly</name>
    <dbReference type="NCBI Taxonomy" id="7227"/>
    <lineage>
        <taxon>Eukaryota</taxon>
        <taxon>Metazoa</taxon>
        <taxon>Ecdysozoa</taxon>
        <taxon>Arthropoda</taxon>
        <taxon>Hexapoda</taxon>
        <taxon>Insecta</taxon>
        <taxon>Pterygota</taxon>
        <taxon>Neoptera</taxon>
        <taxon>Endopterygota</taxon>
        <taxon>Diptera</taxon>
        <taxon>Brachycera</taxon>
        <taxon>Muscomorpha</taxon>
        <taxon>Ephydroidea</taxon>
        <taxon>Drosophilidae</taxon>
        <taxon>Drosophila</taxon>
        <taxon>Sophophora</taxon>
    </lineage>
</organism>
<dbReference type="PANTHER" id="PTHR21143:SF133">
    <property type="entry name" value="GUSTATORY AND PHEROMONE RECEPTOR 32A-RELATED"/>
    <property type="match status" value="1"/>
</dbReference>
<dbReference type="OMA" id="FAYISTE"/>
<dbReference type="InterPro" id="IPR013604">
    <property type="entry name" value="7TM_chemorcpt"/>
</dbReference>
<keyword evidence="2 8" id="KW-1003">Cell membrane</keyword>
<dbReference type="BioGRID-ORCS" id="43305">
    <property type="hits" value="0 hits in 1 CRISPR screen"/>
</dbReference>
<evidence type="ECO:0000256" key="3">
    <source>
        <dbReference type="ARBA" id="ARBA00022692"/>
    </source>
</evidence>
<comment type="subcellular location">
    <subcellularLocation>
        <location evidence="1 8">Cell membrane</location>
        <topology evidence="1 8">Multi-pass membrane protein</topology>
    </subcellularLocation>
</comment>
<proteinExistence type="evidence at transcript level"/>
<dbReference type="GO" id="GO:0007165">
    <property type="term" value="P:signal transduction"/>
    <property type="evidence" value="ECO:0007669"/>
    <property type="project" value="UniProtKB-KW"/>
</dbReference>
<feature type="transmembrane region" description="Helical" evidence="8">
    <location>
        <begin position="75"/>
        <end position="94"/>
    </location>
</feature>
<evidence type="ECO:0000256" key="7">
    <source>
        <dbReference type="ARBA" id="ARBA00023224"/>
    </source>
</evidence>
<dbReference type="VEuPathDB" id="VectorBase:FBgn0039520"/>
<comment type="caution">
    <text evidence="8">Lacks conserved residue(s) required for the propagation of feature annotation.</text>
</comment>
<protein>
    <recommendedName>
        <fullName evidence="8">Gustatory receptor</fullName>
    </recommendedName>
</protein>
<evidence type="ECO:0000256" key="2">
    <source>
        <dbReference type="ARBA" id="ARBA00022475"/>
    </source>
</evidence>
<comment type="similarity">
    <text evidence="8">Belongs to the insect chemoreceptor superfamily. Gustatory receptor (GR) family.</text>
</comment>
<evidence type="ECO:0000256" key="5">
    <source>
        <dbReference type="ARBA" id="ARBA00023136"/>
    </source>
</evidence>
<feature type="transmembrane region" description="Helical" evidence="8">
    <location>
        <begin position="234"/>
        <end position="258"/>
    </location>
</feature>
<dbReference type="Bgee" id="FBgn0039520">
    <property type="expression patterns" value="Expressed in adult Malpighian tubule principal cell of lower segment in Malpighian tubule and 12 other cell types or tissues"/>
</dbReference>
<keyword evidence="3 8" id="KW-0812">Transmembrane</keyword>
<keyword evidence="5 8" id="KW-0472">Membrane</keyword>
<dbReference type="ExpressionAtlas" id="B6IDY1">
    <property type="expression patterns" value="baseline and differential"/>
</dbReference>
<dbReference type="HOGENOM" id="CLU_058302_0_0_1"/>
<feature type="transmembrane region" description="Helical" evidence="8">
    <location>
        <begin position="352"/>
        <end position="370"/>
    </location>
</feature>
<dbReference type="AlphaFoldDB" id="B6IDY1"/>
<dbReference type="GO" id="GO:0005886">
    <property type="term" value="C:plasma membrane"/>
    <property type="evidence" value="ECO:0007669"/>
    <property type="project" value="UniProtKB-SubCell"/>
</dbReference>